<organism evidence="2 3">
    <name type="scientific">Chitinophaga caeni</name>
    <dbReference type="NCBI Taxonomy" id="2029983"/>
    <lineage>
        <taxon>Bacteria</taxon>
        <taxon>Pseudomonadati</taxon>
        <taxon>Bacteroidota</taxon>
        <taxon>Chitinophagia</taxon>
        <taxon>Chitinophagales</taxon>
        <taxon>Chitinophagaceae</taxon>
        <taxon>Chitinophaga</taxon>
    </lineage>
</organism>
<feature type="chain" id="PRO_5013058843" description="DUF4932 domain-containing protein" evidence="1">
    <location>
        <begin position="22"/>
        <end position="347"/>
    </location>
</feature>
<dbReference type="AlphaFoldDB" id="A0A291QYQ9"/>
<evidence type="ECO:0008006" key="4">
    <source>
        <dbReference type="Google" id="ProtNLM"/>
    </source>
</evidence>
<dbReference type="Pfam" id="PF16286">
    <property type="entry name" value="DUF4932"/>
    <property type="match status" value="1"/>
</dbReference>
<evidence type="ECO:0000313" key="2">
    <source>
        <dbReference type="EMBL" id="ATL49085.1"/>
    </source>
</evidence>
<keyword evidence="3" id="KW-1185">Reference proteome</keyword>
<proteinExistence type="predicted"/>
<accession>A0A291QYQ9</accession>
<reference evidence="2 3" key="1">
    <citation type="submission" date="2017-10" db="EMBL/GenBank/DDBJ databases">
        <title>Paenichitinophaga pekingensis gen. nov., sp. nov., isolated from activated sludge.</title>
        <authorList>
            <person name="Jin D."/>
            <person name="Kong X."/>
            <person name="Deng Y."/>
            <person name="Bai Z."/>
        </authorList>
    </citation>
    <scope>NUCLEOTIDE SEQUENCE [LARGE SCALE GENOMIC DNA]</scope>
    <source>
        <strain evidence="2 3">13</strain>
    </source>
</reference>
<dbReference type="Proteomes" id="UP000220133">
    <property type="component" value="Chromosome"/>
</dbReference>
<feature type="signal peptide" evidence="1">
    <location>
        <begin position="1"/>
        <end position="21"/>
    </location>
</feature>
<dbReference type="RefSeq" id="WP_098195453.1">
    <property type="nucleotide sequence ID" value="NZ_CP023777.1"/>
</dbReference>
<gene>
    <name evidence="2" type="ORF">COR50_18980</name>
</gene>
<dbReference type="InterPro" id="IPR032560">
    <property type="entry name" value="DUF4932"/>
</dbReference>
<name>A0A291QYQ9_9BACT</name>
<sequence length="347" mass="41030">MRNIVCLTIALLMARAGYTQAKFTVNVDSRFEAISIFYTLATQDTLETKPTPSRYYRDFMQYFQDCKLHPALNWYRNLDSWDGYDIASLGIFLSKKAPFALIEPLERNYIRSSHLDTFLNRLNRFYKDCNVSAFIEQHQPLYREVCKAAEDTIRKSGILQDLERFYGSHQQAEFRIYLDLLNNLGNNAIVLNNPKYRGVRISRLAYLSEDTDSLTNESPVVFKPYINVVAHECSHVYLESFITTYHDRVYAIRKLFLETSNGKTLEEDEWENEADELVVRVAVACILKLKYGTEAGRKEIENQSFHFKWAKKLYQFFDQYITQRSRYKTIEDFYPEIIKWMEQEYKS</sequence>
<evidence type="ECO:0000256" key="1">
    <source>
        <dbReference type="SAM" id="SignalP"/>
    </source>
</evidence>
<keyword evidence="1" id="KW-0732">Signal</keyword>
<dbReference type="OrthoDB" id="663935at2"/>
<evidence type="ECO:0000313" key="3">
    <source>
        <dbReference type="Proteomes" id="UP000220133"/>
    </source>
</evidence>
<dbReference type="EMBL" id="CP023777">
    <property type="protein sequence ID" value="ATL49085.1"/>
    <property type="molecule type" value="Genomic_DNA"/>
</dbReference>
<protein>
    <recommendedName>
        <fullName evidence="4">DUF4932 domain-containing protein</fullName>
    </recommendedName>
</protein>
<dbReference type="KEGG" id="cbae:COR50_18980"/>